<evidence type="ECO:0000256" key="8">
    <source>
        <dbReference type="SAM" id="MobiDB-lite"/>
    </source>
</evidence>
<keyword evidence="2" id="KW-0479">Metal-binding</keyword>
<evidence type="ECO:0000256" key="7">
    <source>
        <dbReference type="ARBA" id="ARBA00023242"/>
    </source>
</evidence>
<dbReference type="InterPro" id="IPR044867">
    <property type="entry name" value="DEUBAD_dom"/>
</dbReference>
<dbReference type="PANTHER" id="PTHR13578">
    <property type="entry name" value="ADDITIONAL SEX COMBS LIKE PROTEIN ASXL"/>
    <property type="match status" value="1"/>
</dbReference>
<evidence type="ECO:0000256" key="1">
    <source>
        <dbReference type="ARBA" id="ARBA00004123"/>
    </source>
</evidence>
<evidence type="ECO:0000259" key="9">
    <source>
        <dbReference type="PROSITE" id="PS51916"/>
    </source>
</evidence>
<dbReference type="InterPro" id="IPR024811">
    <property type="entry name" value="ASX/ASX-like"/>
</dbReference>
<name>A0A5N4D6N5_CAMDR</name>
<keyword evidence="7" id="KW-0539">Nucleus</keyword>
<accession>A0A5N4D6N5</accession>
<feature type="compositionally biased region" description="Polar residues" evidence="8">
    <location>
        <begin position="1"/>
        <end position="11"/>
    </location>
</feature>
<keyword evidence="3" id="KW-0863">Zinc-finger</keyword>
<evidence type="ECO:0000256" key="4">
    <source>
        <dbReference type="ARBA" id="ARBA00022833"/>
    </source>
</evidence>
<feature type="compositionally biased region" description="Basic and acidic residues" evidence="8">
    <location>
        <begin position="425"/>
        <end position="436"/>
    </location>
</feature>
<proteinExistence type="predicted"/>
<dbReference type="GO" id="GO:0003682">
    <property type="term" value="F:chromatin binding"/>
    <property type="evidence" value="ECO:0007669"/>
    <property type="project" value="TreeGrafter"/>
</dbReference>
<evidence type="ECO:0000256" key="5">
    <source>
        <dbReference type="ARBA" id="ARBA00023015"/>
    </source>
</evidence>
<feature type="compositionally biased region" description="Low complexity" evidence="8">
    <location>
        <begin position="63"/>
        <end position="80"/>
    </location>
</feature>
<feature type="compositionally biased region" description="Low complexity" evidence="8">
    <location>
        <begin position="259"/>
        <end position="272"/>
    </location>
</feature>
<dbReference type="GO" id="GO:0042975">
    <property type="term" value="F:peroxisome proliferator activated receptor binding"/>
    <property type="evidence" value="ECO:0007669"/>
    <property type="project" value="TreeGrafter"/>
</dbReference>
<feature type="compositionally biased region" description="Polar residues" evidence="8">
    <location>
        <begin position="350"/>
        <end position="371"/>
    </location>
</feature>
<dbReference type="GO" id="GO:0009887">
    <property type="term" value="P:animal organ morphogenesis"/>
    <property type="evidence" value="ECO:0007669"/>
    <property type="project" value="TreeGrafter"/>
</dbReference>
<feature type="compositionally biased region" description="Polar residues" evidence="8">
    <location>
        <begin position="296"/>
        <end position="321"/>
    </location>
</feature>
<dbReference type="GO" id="GO:0035517">
    <property type="term" value="C:PR-DUB complex"/>
    <property type="evidence" value="ECO:0007669"/>
    <property type="project" value="TreeGrafter"/>
</dbReference>
<evidence type="ECO:0000313" key="11">
    <source>
        <dbReference type="Proteomes" id="UP000299084"/>
    </source>
</evidence>
<evidence type="ECO:0000256" key="3">
    <source>
        <dbReference type="ARBA" id="ARBA00022771"/>
    </source>
</evidence>
<dbReference type="EMBL" id="JWIN03000015">
    <property type="protein sequence ID" value="KAB1266709.1"/>
    <property type="molecule type" value="Genomic_DNA"/>
</dbReference>
<keyword evidence="6" id="KW-0804">Transcription</keyword>
<dbReference type="Pfam" id="PF13919">
    <property type="entry name" value="ASXH"/>
    <property type="match status" value="1"/>
</dbReference>
<protein>
    <submittedName>
        <fullName evidence="10">Putative Polycomb group protein ASXL2</fullName>
    </submittedName>
</protein>
<dbReference type="Proteomes" id="UP000299084">
    <property type="component" value="Unassembled WGS sequence"/>
</dbReference>
<sequence length="503" mass="56231">MTKSVFSLQALKQQQQKKQQQQQQQQCRPSVSLPSSQHLSLKTVKASSDSLPAKPAVWEGKQSDGQSSSPQNSNSSFSSSVKVENPLLGLGKKSFQRSDRLHTRQMKRTKCAEIDVETPDSILVNTNLRALINKHTFSVLPGDCQQRLLLLLPEVDRQVGPDGLMKLNGSALNNEFFTSAAQGWKERLSEGEFTPEMQVRIRQEIEKEKKVEPWKEQFFESYYGQSSGLSLEDSKKLMASPSNPKVKKIPAEQPKSMLPSEGSPVSVVPVIPQLESKEVLQMPSPVRNEEHESQDKMQPNSKPTEPLLSSATNTNELSSVPPTKCPKDEALLEQKPVASAEQESEKENHLTTTSNYNKNESQEALITSPSKPKSPGVEKTVMKPVVEAGPPETTVKEPPSSLADHSPESLKRKSSLTQEEVPAGWEKRPRVTENRQHQQPFPVSPQPFLSRGDRIQGRKVPPLKVREWEELKKRDGLNTKFLVVPTKFHVFVVFLNAEAVVYI</sequence>
<evidence type="ECO:0000313" key="10">
    <source>
        <dbReference type="EMBL" id="KAB1266709.1"/>
    </source>
</evidence>
<organism evidence="10 11">
    <name type="scientific">Camelus dromedarius</name>
    <name type="common">Dromedary</name>
    <name type="synonym">Arabian camel</name>
    <dbReference type="NCBI Taxonomy" id="9838"/>
    <lineage>
        <taxon>Eukaryota</taxon>
        <taxon>Metazoa</taxon>
        <taxon>Chordata</taxon>
        <taxon>Craniata</taxon>
        <taxon>Vertebrata</taxon>
        <taxon>Euteleostomi</taxon>
        <taxon>Mammalia</taxon>
        <taxon>Eutheria</taxon>
        <taxon>Laurasiatheria</taxon>
        <taxon>Artiodactyla</taxon>
        <taxon>Tylopoda</taxon>
        <taxon>Camelidae</taxon>
        <taxon>Camelus</taxon>
    </lineage>
</organism>
<keyword evidence="5" id="KW-0805">Transcription regulation</keyword>
<feature type="compositionally biased region" description="Polar residues" evidence="8">
    <location>
        <begin position="27"/>
        <end position="50"/>
    </location>
</feature>
<comment type="caution">
    <text evidence="10">The sequence shown here is derived from an EMBL/GenBank/DDBJ whole genome shotgun (WGS) entry which is preliminary data.</text>
</comment>
<keyword evidence="11" id="KW-1185">Reference proteome</keyword>
<dbReference type="AlphaFoldDB" id="A0A5N4D6N5"/>
<comment type="subcellular location">
    <subcellularLocation>
        <location evidence="1">Nucleus</location>
    </subcellularLocation>
</comment>
<dbReference type="GO" id="GO:0008270">
    <property type="term" value="F:zinc ion binding"/>
    <property type="evidence" value="ECO:0007669"/>
    <property type="project" value="UniProtKB-KW"/>
</dbReference>
<reference evidence="10 11" key="1">
    <citation type="journal article" date="2019" name="Mol. Ecol. Resour.">
        <title>Improving Illumina assemblies with Hi-C and long reads: an example with the North African dromedary.</title>
        <authorList>
            <person name="Elbers J.P."/>
            <person name="Rogers M.F."/>
            <person name="Perelman P.L."/>
            <person name="Proskuryakova A.A."/>
            <person name="Serdyukova N.A."/>
            <person name="Johnson W.E."/>
            <person name="Horin P."/>
            <person name="Corander J."/>
            <person name="Murphy D."/>
            <person name="Burger P.A."/>
        </authorList>
    </citation>
    <scope>NUCLEOTIDE SEQUENCE [LARGE SCALE GENOMIC DNA]</scope>
    <source>
        <strain evidence="10">Drom800</strain>
        <tissue evidence="10">Blood</tissue>
    </source>
</reference>
<evidence type="ECO:0000256" key="2">
    <source>
        <dbReference type="ARBA" id="ARBA00022723"/>
    </source>
</evidence>
<feature type="region of interest" description="Disordered" evidence="8">
    <location>
        <begin position="1"/>
        <end position="80"/>
    </location>
</feature>
<dbReference type="PROSITE" id="PS51916">
    <property type="entry name" value="DEUBAD"/>
    <property type="match status" value="1"/>
</dbReference>
<feature type="domain" description="DEUBAD" evidence="9">
    <location>
        <begin position="119"/>
        <end position="228"/>
    </location>
</feature>
<dbReference type="GO" id="GO:0045944">
    <property type="term" value="P:positive regulation of transcription by RNA polymerase II"/>
    <property type="evidence" value="ECO:0007669"/>
    <property type="project" value="TreeGrafter"/>
</dbReference>
<feature type="region of interest" description="Disordered" evidence="8">
    <location>
        <begin position="236"/>
        <end position="457"/>
    </location>
</feature>
<dbReference type="InterPro" id="IPR028020">
    <property type="entry name" value="ASX_DEUBAD_dom"/>
</dbReference>
<keyword evidence="4" id="KW-0862">Zinc</keyword>
<gene>
    <name evidence="10" type="ORF">Cadr_000017901</name>
</gene>
<dbReference type="PANTHER" id="PTHR13578:SF11">
    <property type="entry name" value="POLYCOMB GROUP PROTEIN ASXL2-RELATED"/>
    <property type="match status" value="1"/>
</dbReference>
<evidence type="ECO:0000256" key="6">
    <source>
        <dbReference type="ARBA" id="ARBA00023163"/>
    </source>
</evidence>
<feature type="compositionally biased region" description="Low complexity" evidence="8">
    <location>
        <begin position="12"/>
        <end position="26"/>
    </location>
</feature>